<organism evidence="2 3">
    <name type="scientific">Spirosoma utsteinense</name>
    <dbReference type="NCBI Taxonomy" id="2585773"/>
    <lineage>
        <taxon>Bacteria</taxon>
        <taxon>Pseudomonadati</taxon>
        <taxon>Bacteroidota</taxon>
        <taxon>Cytophagia</taxon>
        <taxon>Cytophagales</taxon>
        <taxon>Cytophagaceae</taxon>
        <taxon>Spirosoma</taxon>
    </lineage>
</organism>
<evidence type="ECO:0000313" key="2">
    <source>
        <dbReference type="EMBL" id="MBC3792379.1"/>
    </source>
</evidence>
<evidence type="ECO:0000256" key="1">
    <source>
        <dbReference type="SAM" id="Phobius"/>
    </source>
</evidence>
<accession>A0ABR6W806</accession>
<sequence>MALPGAVNLEVMLVFVLVFIGLNRLFLYAILVRAGR</sequence>
<name>A0ABR6W806_9BACT</name>
<comment type="caution">
    <text evidence="2">The sequence shown here is derived from an EMBL/GenBank/DDBJ whole genome shotgun (WGS) entry which is preliminary data.</text>
</comment>
<gene>
    <name evidence="2" type="ORF">FH603_2891</name>
</gene>
<proteinExistence type="predicted"/>
<keyword evidence="3" id="KW-1185">Reference proteome</keyword>
<dbReference type="EMBL" id="VFIA01000015">
    <property type="protein sequence ID" value="MBC3792379.1"/>
    <property type="molecule type" value="Genomic_DNA"/>
</dbReference>
<keyword evidence="1" id="KW-0812">Transmembrane</keyword>
<keyword evidence="1" id="KW-1133">Transmembrane helix</keyword>
<feature type="transmembrane region" description="Helical" evidence="1">
    <location>
        <begin position="12"/>
        <end position="31"/>
    </location>
</feature>
<protein>
    <submittedName>
        <fullName evidence="2">Uncharacterized protein</fullName>
    </submittedName>
</protein>
<evidence type="ECO:0000313" key="3">
    <source>
        <dbReference type="Proteomes" id="UP000700732"/>
    </source>
</evidence>
<keyword evidence="1" id="KW-0472">Membrane</keyword>
<dbReference type="Proteomes" id="UP000700732">
    <property type="component" value="Unassembled WGS sequence"/>
</dbReference>
<reference evidence="2 3" key="1">
    <citation type="submission" date="2019-06" db="EMBL/GenBank/DDBJ databases">
        <title>Spirosoma utsteinense sp. nov. isolated from Antarctic ice-free soils.</title>
        <authorList>
            <person name="Tahon G."/>
        </authorList>
    </citation>
    <scope>NUCLEOTIDE SEQUENCE [LARGE SCALE GENOMIC DNA]</scope>
    <source>
        <strain evidence="2 3">LMG 31447</strain>
    </source>
</reference>